<protein>
    <submittedName>
        <fullName evidence="2">Uncharacterized protein</fullName>
    </submittedName>
</protein>
<dbReference type="Proteomes" id="UP001221757">
    <property type="component" value="Unassembled WGS sequence"/>
</dbReference>
<sequence length="237" mass="25985">MYRWLSGVDCHKTLAHRGLAGLEKAGPPVKTSWDLTSQQNILEYGRGSPLPGACNKHQAPSEEAKCCVRTIPERIVQEEDPCRKRSWDLRTQQGSRGHELESMGGEGSVADPAYRTRARERHELESIGHDSSVACPGYRTRAREGRELESIGHDGSVPAYRTRARESCDGRGSAKPVRAKNDWRLRVNPGNNPGPPVAKGSASEAPLELGGQPPKSPPTGRGHRQRSRGLSQARSWS</sequence>
<accession>A0AAD7D303</accession>
<feature type="region of interest" description="Disordered" evidence="1">
    <location>
        <begin position="145"/>
        <end position="237"/>
    </location>
</feature>
<organism evidence="2 3">
    <name type="scientific">Mycena rosella</name>
    <name type="common">Pink bonnet</name>
    <name type="synonym">Agaricus rosellus</name>
    <dbReference type="NCBI Taxonomy" id="1033263"/>
    <lineage>
        <taxon>Eukaryota</taxon>
        <taxon>Fungi</taxon>
        <taxon>Dikarya</taxon>
        <taxon>Basidiomycota</taxon>
        <taxon>Agaricomycotina</taxon>
        <taxon>Agaricomycetes</taxon>
        <taxon>Agaricomycetidae</taxon>
        <taxon>Agaricales</taxon>
        <taxon>Marasmiineae</taxon>
        <taxon>Mycenaceae</taxon>
        <taxon>Mycena</taxon>
    </lineage>
</organism>
<name>A0AAD7D303_MYCRO</name>
<reference evidence="2" key="1">
    <citation type="submission" date="2023-03" db="EMBL/GenBank/DDBJ databases">
        <title>Massive genome expansion in bonnet fungi (Mycena s.s.) driven by repeated elements and novel gene families across ecological guilds.</title>
        <authorList>
            <consortium name="Lawrence Berkeley National Laboratory"/>
            <person name="Harder C.B."/>
            <person name="Miyauchi S."/>
            <person name="Viragh M."/>
            <person name="Kuo A."/>
            <person name="Thoen E."/>
            <person name="Andreopoulos B."/>
            <person name="Lu D."/>
            <person name="Skrede I."/>
            <person name="Drula E."/>
            <person name="Henrissat B."/>
            <person name="Morin E."/>
            <person name="Kohler A."/>
            <person name="Barry K."/>
            <person name="LaButti K."/>
            <person name="Morin E."/>
            <person name="Salamov A."/>
            <person name="Lipzen A."/>
            <person name="Mereny Z."/>
            <person name="Hegedus B."/>
            <person name="Baldrian P."/>
            <person name="Stursova M."/>
            <person name="Weitz H."/>
            <person name="Taylor A."/>
            <person name="Grigoriev I.V."/>
            <person name="Nagy L.G."/>
            <person name="Martin F."/>
            <person name="Kauserud H."/>
        </authorList>
    </citation>
    <scope>NUCLEOTIDE SEQUENCE</scope>
    <source>
        <strain evidence="2">CBHHK067</strain>
    </source>
</reference>
<proteinExistence type="predicted"/>
<evidence type="ECO:0000313" key="2">
    <source>
        <dbReference type="EMBL" id="KAJ7674369.1"/>
    </source>
</evidence>
<dbReference type="AlphaFoldDB" id="A0AAD7D303"/>
<keyword evidence="3" id="KW-1185">Reference proteome</keyword>
<comment type="caution">
    <text evidence="2">The sequence shown here is derived from an EMBL/GenBank/DDBJ whole genome shotgun (WGS) entry which is preliminary data.</text>
</comment>
<evidence type="ECO:0000313" key="3">
    <source>
        <dbReference type="Proteomes" id="UP001221757"/>
    </source>
</evidence>
<evidence type="ECO:0000256" key="1">
    <source>
        <dbReference type="SAM" id="MobiDB-lite"/>
    </source>
</evidence>
<gene>
    <name evidence="2" type="ORF">B0H17DRAFT_1183097</name>
</gene>
<feature type="region of interest" description="Disordered" evidence="1">
    <location>
        <begin position="86"/>
        <end position="111"/>
    </location>
</feature>
<dbReference type="EMBL" id="JARKIE010000155">
    <property type="protein sequence ID" value="KAJ7674369.1"/>
    <property type="molecule type" value="Genomic_DNA"/>
</dbReference>
<feature type="compositionally biased region" description="Polar residues" evidence="1">
    <location>
        <begin position="228"/>
        <end position="237"/>
    </location>
</feature>